<dbReference type="AlphaFoldDB" id="A0AAD8NPX3"/>
<feature type="domain" description="DUF4005" evidence="4">
    <location>
        <begin position="299"/>
        <end position="382"/>
    </location>
</feature>
<dbReference type="PANTHER" id="PTHR32295">
    <property type="entry name" value="IQ-DOMAIN 5-RELATED"/>
    <property type="match status" value="1"/>
</dbReference>
<dbReference type="Proteomes" id="UP001229421">
    <property type="component" value="Unassembled WGS sequence"/>
</dbReference>
<keyword evidence="6" id="KW-1185">Reference proteome</keyword>
<dbReference type="EMBL" id="JAUHHV010000007">
    <property type="protein sequence ID" value="KAK1416867.1"/>
    <property type="molecule type" value="Genomic_DNA"/>
</dbReference>
<proteinExistence type="inferred from homology"/>
<keyword evidence="1" id="KW-0112">Calmodulin-binding</keyword>
<protein>
    <recommendedName>
        <fullName evidence="4">DUF4005 domain-containing protein</fullName>
    </recommendedName>
</protein>
<evidence type="ECO:0000313" key="6">
    <source>
        <dbReference type="Proteomes" id="UP001229421"/>
    </source>
</evidence>
<dbReference type="SMART" id="SM00015">
    <property type="entry name" value="IQ"/>
    <property type="match status" value="2"/>
</dbReference>
<evidence type="ECO:0000256" key="3">
    <source>
        <dbReference type="ARBA" id="ARBA00024378"/>
    </source>
</evidence>
<gene>
    <name evidence="5" type="ORF">QVD17_25984</name>
</gene>
<dbReference type="Pfam" id="PF13178">
    <property type="entry name" value="DUF4005"/>
    <property type="match status" value="1"/>
</dbReference>
<dbReference type="InterPro" id="IPR000048">
    <property type="entry name" value="IQ_motif_EF-hand-BS"/>
</dbReference>
<dbReference type="Pfam" id="PF00612">
    <property type="entry name" value="IQ"/>
    <property type="match status" value="2"/>
</dbReference>
<evidence type="ECO:0000256" key="2">
    <source>
        <dbReference type="ARBA" id="ARBA00024341"/>
    </source>
</evidence>
<comment type="similarity">
    <text evidence="2">Belongs to the IQD family.</text>
</comment>
<evidence type="ECO:0000256" key="1">
    <source>
        <dbReference type="ARBA" id="ARBA00022860"/>
    </source>
</evidence>
<dbReference type="GO" id="GO:0005516">
    <property type="term" value="F:calmodulin binding"/>
    <property type="evidence" value="ECO:0007669"/>
    <property type="project" value="UniProtKB-KW"/>
</dbReference>
<sequence>MGKASRWFKRLLGMKNDTQNINNFEQKEKKRWSFGGKHSQPSPLLHQFTPAVTAEIDLIGMRSSYKEKERTKHAIAVAAATAAAADAAVAAAQAAVAVVRLTSLSSRGTRFNGGGERWAAVKIQTFFRAHLAKKALRALRGLVKLQALVRGFLVRKRAAATLYSMQALLRAQTAVRALQRARRSFKSCGVQPETRHRKSIERFDQETKSEFHSKRLSTSYESTTNSQDESLKIVEIDTFRPHTRSRRIHTCTTDSSDESHCHHKMMLSPLPCNIPTRMSTECKHFQDPKWGFMGEDYKFSNTTQSTPRLAMSYGSNVPPTPSRSVCGDDFFKSYGNHPSYMANTQSFKAKVRSHSAPKQRPELGTKKRQSLIEIMASRSSLSGLKMQRSCSKAQEAINL</sequence>
<dbReference type="PANTHER" id="PTHR32295:SF288">
    <property type="entry name" value="IQ-DOMAIN 25-RELATED"/>
    <property type="match status" value="1"/>
</dbReference>
<comment type="subunit">
    <text evidence="3">Binds to multiple calmodulin (CaM) in the presence of Ca(2+) and CaM-like proteins.</text>
</comment>
<evidence type="ECO:0000313" key="5">
    <source>
        <dbReference type="EMBL" id="KAK1416867.1"/>
    </source>
</evidence>
<accession>A0AAD8NPX3</accession>
<comment type="caution">
    <text evidence="5">The sequence shown here is derived from an EMBL/GenBank/DDBJ whole genome shotgun (WGS) entry which is preliminary data.</text>
</comment>
<reference evidence="5" key="1">
    <citation type="journal article" date="2023" name="bioRxiv">
        <title>Improved chromosome-level genome assembly for marigold (Tagetes erecta).</title>
        <authorList>
            <person name="Jiang F."/>
            <person name="Yuan L."/>
            <person name="Wang S."/>
            <person name="Wang H."/>
            <person name="Xu D."/>
            <person name="Wang A."/>
            <person name="Fan W."/>
        </authorList>
    </citation>
    <scope>NUCLEOTIDE SEQUENCE</scope>
    <source>
        <strain evidence="5">WSJ</strain>
        <tissue evidence="5">Leaf</tissue>
    </source>
</reference>
<dbReference type="InterPro" id="IPR025064">
    <property type="entry name" value="DUF4005"/>
</dbReference>
<evidence type="ECO:0000259" key="4">
    <source>
        <dbReference type="Pfam" id="PF13178"/>
    </source>
</evidence>
<dbReference type="PROSITE" id="PS50096">
    <property type="entry name" value="IQ"/>
    <property type="match status" value="2"/>
</dbReference>
<name>A0AAD8NPX3_TARER</name>
<organism evidence="5 6">
    <name type="scientific">Tagetes erecta</name>
    <name type="common">African marigold</name>
    <dbReference type="NCBI Taxonomy" id="13708"/>
    <lineage>
        <taxon>Eukaryota</taxon>
        <taxon>Viridiplantae</taxon>
        <taxon>Streptophyta</taxon>
        <taxon>Embryophyta</taxon>
        <taxon>Tracheophyta</taxon>
        <taxon>Spermatophyta</taxon>
        <taxon>Magnoliopsida</taxon>
        <taxon>eudicotyledons</taxon>
        <taxon>Gunneridae</taxon>
        <taxon>Pentapetalae</taxon>
        <taxon>asterids</taxon>
        <taxon>campanulids</taxon>
        <taxon>Asterales</taxon>
        <taxon>Asteraceae</taxon>
        <taxon>Asteroideae</taxon>
        <taxon>Heliantheae alliance</taxon>
        <taxon>Tageteae</taxon>
        <taxon>Tagetes</taxon>
    </lineage>
</organism>